<dbReference type="GO" id="GO:0004834">
    <property type="term" value="F:tryptophan synthase activity"/>
    <property type="evidence" value="ECO:0007669"/>
    <property type="project" value="UniProtKB-UniRule"/>
</dbReference>
<comment type="catalytic activity">
    <reaction evidence="8 9">
        <text>(1S,2R)-1-C-(indol-3-yl)glycerol 3-phosphate + L-serine = D-glyceraldehyde 3-phosphate + L-tryptophan + H2O</text>
        <dbReference type="Rhea" id="RHEA:10532"/>
        <dbReference type="ChEBI" id="CHEBI:15377"/>
        <dbReference type="ChEBI" id="CHEBI:33384"/>
        <dbReference type="ChEBI" id="CHEBI:57912"/>
        <dbReference type="ChEBI" id="CHEBI:58866"/>
        <dbReference type="ChEBI" id="CHEBI:59776"/>
        <dbReference type="EC" id="4.2.1.20"/>
    </reaction>
</comment>
<dbReference type="AlphaFoldDB" id="A0A345DBK8"/>
<evidence type="ECO:0000256" key="1">
    <source>
        <dbReference type="ARBA" id="ARBA00003365"/>
    </source>
</evidence>
<dbReference type="UniPathway" id="UPA00035">
    <property type="reaction ID" value="UER00044"/>
</dbReference>
<feature type="active site" description="Proton acceptor" evidence="9">
    <location>
        <position position="54"/>
    </location>
</feature>
<evidence type="ECO:0000256" key="8">
    <source>
        <dbReference type="ARBA" id="ARBA00049047"/>
    </source>
</evidence>
<dbReference type="FunFam" id="3.20.20.70:FF:000037">
    <property type="entry name" value="Tryptophan synthase alpha chain"/>
    <property type="match status" value="1"/>
</dbReference>
<proteinExistence type="inferred from homology"/>
<dbReference type="InterPro" id="IPR018204">
    <property type="entry name" value="Trp_synthase_alpha_AS"/>
</dbReference>
<evidence type="ECO:0000313" key="12">
    <source>
        <dbReference type="Proteomes" id="UP000252182"/>
    </source>
</evidence>
<sequence>MTTTGTTRLSAVLNQNKTNQRKNLVTFITAGDPDVGMTLKLMHALVAAGVDVIELGVPFSDPMADGPVIQRASERAVANGVGLHDVLALVSEFRTIDKQTPVVLMGYANPIEHMGQDEFIKQSVASGVDGALIVDYPPEESTAFAHNAQSAGLNVIYLVAPTTTEARMQSTAHIASGFIYYVSLKGVTGAGNLDVGAVKIQVAKLRGYTDLPINVGFGISDATSARAVADVADGVVIGSKLITLVETALKEGTDAVQVVSNWVADVRTALDA</sequence>
<dbReference type="HAMAP" id="MF_00131">
    <property type="entry name" value="Trp_synth_alpha"/>
    <property type="match status" value="1"/>
</dbReference>
<gene>
    <name evidence="9 11" type="primary">trpA</name>
    <name evidence="11" type="ORF">DTO96_101482</name>
</gene>
<comment type="pathway">
    <text evidence="2 9">Amino-acid biosynthesis; L-tryptophan biosynthesis; L-tryptophan from chorismate: step 5/5.</text>
</comment>
<comment type="subunit">
    <text evidence="3 9">Tetramer of two alpha and two beta chains.</text>
</comment>
<dbReference type="SUPFAM" id="SSF51366">
    <property type="entry name" value="Ribulose-phoshate binding barrel"/>
    <property type="match status" value="1"/>
</dbReference>
<dbReference type="EC" id="4.2.1.20" evidence="9"/>
<dbReference type="InterPro" id="IPR002028">
    <property type="entry name" value="Trp_synthase_suA"/>
</dbReference>
<evidence type="ECO:0000313" key="11">
    <source>
        <dbReference type="EMBL" id="AXF85746.1"/>
    </source>
</evidence>
<dbReference type="PROSITE" id="PS00167">
    <property type="entry name" value="TRP_SYNTHASE_ALPHA"/>
    <property type="match status" value="1"/>
</dbReference>
<comment type="function">
    <text evidence="1 9">The alpha subunit is responsible for the aldol cleavage of indoleglycerol phosphate to indole and glyceraldehyde 3-phosphate.</text>
</comment>
<dbReference type="RefSeq" id="WP_114562907.1">
    <property type="nucleotide sequence ID" value="NZ_CP031124.1"/>
</dbReference>
<evidence type="ECO:0000256" key="6">
    <source>
        <dbReference type="ARBA" id="ARBA00023141"/>
    </source>
</evidence>
<keyword evidence="7 9" id="KW-0456">Lyase</keyword>
<dbReference type="PANTHER" id="PTHR43406">
    <property type="entry name" value="TRYPTOPHAN SYNTHASE, ALPHA CHAIN"/>
    <property type="match status" value="1"/>
</dbReference>
<dbReference type="NCBIfam" id="TIGR00262">
    <property type="entry name" value="trpA"/>
    <property type="match status" value="1"/>
</dbReference>
<dbReference type="InterPro" id="IPR013785">
    <property type="entry name" value="Aldolase_TIM"/>
</dbReference>
<evidence type="ECO:0000256" key="10">
    <source>
        <dbReference type="RuleBase" id="RU003662"/>
    </source>
</evidence>
<evidence type="ECO:0000256" key="5">
    <source>
        <dbReference type="ARBA" id="ARBA00022822"/>
    </source>
</evidence>
<reference evidence="12" key="1">
    <citation type="submission" date="2018-07" db="EMBL/GenBank/DDBJ databases">
        <authorList>
            <person name="Kim H."/>
        </authorList>
    </citation>
    <scope>NUCLEOTIDE SEQUENCE [LARGE SCALE GENOMIC DNA]</scope>
    <source>
        <strain evidence="12">F02</strain>
    </source>
</reference>
<accession>A0A345DBK8</accession>
<organism evidence="11 12">
    <name type="scientific">Ephemeroptericola cinctiostellae</name>
    <dbReference type="NCBI Taxonomy" id="2268024"/>
    <lineage>
        <taxon>Bacteria</taxon>
        <taxon>Pseudomonadati</taxon>
        <taxon>Pseudomonadota</taxon>
        <taxon>Betaproteobacteria</taxon>
        <taxon>Burkholderiales</taxon>
        <taxon>Burkholderiaceae</taxon>
        <taxon>Ephemeroptericola</taxon>
    </lineage>
</organism>
<keyword evidence="6 9" id="KW-0057">Aromatic amino acid biosynthesis</keyword>
<evidence type="ECO:0000256" key="9">
    <source>
        <dbReference type="HAMAP-Rule" id="MF_00131"/>
    </source>
</evidence>
<dbReference type="Gene3D" id="3.20.20.70">
    <property type="entry name" value="Aldolase class I"/>
    <property type="match status" value="1"/>
</dbReference>
<dbReference type="CDD" id="cd04724">
    <property type="entry name" value="Tryptophan_synthase_alpha"/>
    <property type="match status" value="1"/>
</dbReference>
<dbReference type="InterPro" id="IPR011060">
    <property type="entry name" value="RibuloseP-bd_barrel"/>
</dbReference>
<evidence type="ECO:0000256" key="3">
    <source>
        <dbReference type="ARBA" id="ARBA00011270"/>
    </source>
</evidence>
<keyword evidence="5 9" id="KW-0822">Tryptophan biosynthesis</keyword>
<dbReference type="EMBL" id="CP031124">
    <property type="protein sequence ID" value="AXF85746.1"/>
    <property type="molecule type" value="Genomic_DNA"/>
</dbReference>
<evidence type="ECO:0000256" key="2">
    <source>
        <dbReference type="ARBA" id="ARBA00004733"/>
    </source>
</evidence>
<keyword evidence="12" id="KW-1185">Reference proteome</keyword>
<dbReference type="GO" id="GO:0005829">
    <property type="term" value="C:cytosol"/>
    <property type="evidence" value="ECO:0007669"/>
    <property type="project" value="TreeGrafter"/>
</dbReference>
<dbReference type="Proteomes" id="UP000252182">
    <property type="component" value="Chromosome"/>
</dbReference>
<dbReference type="Pfam" id="PF00290">
    <property type="entry name" value="Trp_syntA"/>
    <property type="match status" value="1"/>
</dbReference>
<keyword evidence="4 9" id="KW-0028">Amino-acid biosynthesis</keyword>
<feature type="active site" description="Proton acceptor" evidence="9">
    <location>
        <position position="65"/>
    </location>
</feature>
<name>A0A345DBK8_9BURK</name>
<comment type="similarity">
    <text evidence="9 10">Belongs to the TrpA family.</text>
</comment>
<dbReference type="OrthoDB" id="9804578at2"/>
<evidence type="ECO:0000256" key="7">
    <source>
        <dbReference type="ARBA" id="ARBA00023239"/>
    </source>
</evidence>
<evidence type="ECO:0000256" key="4">
    <source>
        <dbReference type="ARBA" id="ARBA00022605"/>
    </source>
</evidence>
<protein>
    <recommendedName>
        <fullName evidence="9">Tryptophan synthase alpha chain</fullName>
        <ecNumber evidence="9">4.2.1.20</ecNumber>
    </recommendedName>
</protein>
<dbReference type="PANTHER" id="PTHR43406:SF1">
    <property type="entry name" value="TRYPTOPHAN SYNTHASE ALPHA CHAIN, CHLOROPLASTIC"/>
    <property type="match status" value="1"/>
</dbReference>
<dbReference type="KEGG" id="hyf:DTO96_101482"/>